<feature type="binding site" evidence="13">
    <location>
        <position position="448"/>
    </location>
    <ligand>
        <name>K(+)</name>
        <dbReference type="ChEBI" id="CHEBI:29103"/>
    </ligand>
</feature>
<feature type="binding site" evidence="13">
    <location>
        <position position="234"/>
    </location>
    <ligand>
        <name>K(+)</name>
        <dbReference type="ChEBI" id="CHEBI:29103"/>
    </ligand>
</feature>
<organism evidence="15 16">
    <name type="scientific">Lampropedia hyalina DSM 16112</name>
    <dbReference type="NCBI Taxonomy" id="1122156"/>
    <lineage>
        <taxon>Bacteria</taxon>
        <taxon>Pseudomonadati</taxon>
        <taxon>Pseudomonadota</taxon>
        <taxon>Betaproteobacteria</taxon>
        <taxon>Burkholderiales</taxon>
        <taxon>Comamonadaceae</taxon>
        <taxon>Lampropedia</taxon>
    </lineage>
</organism>
<keyword evidence="6 12" id="KW-0633">Potassium transport</keyword>
<dbReference type="RefSeq" id="WP_073355882.1">
    <property type="nucleotide sequence ID" value="NZ_FQUZ01000012.1"/>
</dbReference>
<evidence type="ECO:0000256" key="3">
    <source>
        <dbReference type="ARBA" id="ARBA00022448"/>
    </source>
</evidence>
<feature type="transmembrane region" description="Helical" evidence="14">
    <location>
        <begin position="195"/>
        <end position="215"/>
    </location>
</feature>
<keyword evidence="3 12" id="KW-0813">Transport</keyword>
<feature type="binding site" evidence="13">
    <location>
        <position position="124"/>
    </location>
    <ligand>
        <name>K(+)</name>
        <dbReference type="ChEBI" id="CHEBI:29103"/>
    </ligand>
</feature>
<evidence type="ECO:0000256" key="5">
    <source>
        <dbReference type="ARBA" id="ARBA00022519"/>
    </source>
</evidence>
<evidence type="ECO:0000256" key="7">
    <source>
        <dbReference type="ARBA" id="ARBA00022692"/>
    </source>
</evidence>
<dbReference type="OrthoDB" id="9810952at2"/>
<comment type="function">
    <text evidence="12">Low-affinity potassium transport system. Interacts with Trk system potassium uptake protein TrkA.</text>
</comment>
<feature type="transmembrane region" description="Helical" evidence="14">
    <location>
        <begin position="339"/>
        <end position="360"/>
    </location>
</feature>
<dbReference type="InterPro" id="IPR004772">
    <property type="entry name" value="TrkH"/>
</dbReference>
<feature type="transmembrane region" description="Helical" evidence="14">
    <location>
        <begin position="253"/>
        <end position="273"/>
    </location>
</feature>
<name>A0A1M4YQT2_9BURK</name>
<dbReference type="GO" id="GO:0015379">
    <property type="term" value="F:potassium:chloride symporter activity"/>
    <property type="evidence" value="ECO:0007669"/>
    <property type="project" value="InterPro"/>
</dbReference>
<keyword evidence="7 14" id="KW-0812">Transmembrane</keyword>
<keyword evidence="8 12" id="KW-0630">Potassium</keyword>
<reference evidence="15 16" key="1">
    <citation type="submission" date="2016-11" db="EMBL/GenBank/DDBJ databases">
        <authorList>
            <person name="Jaros S."/>
            <person name="Januszkiewicz K."/>
            <person name="Wedrychowicz H."/>
        </authorList>
    </citation>
    <scope>NUCLEOTIDE SEQUENCE [LARGE SCALE GENOMIC DNA]</scope>
    <source>
        <strain evidence="15 16">DSM 16112</strain>
    </source>
</reference>
<comment type="subcellular location">
    <subcellularLocation>
        <location evidence="1 12">Cell inner membrane</location>
        <topology evidence="1 12">Multi-pass membrane protein</topology>
    </subcellularLocation>
</comment>
<feature type="transmembrane region" description="Helical" evidence="14">
    <location>
        <begin position="467"/>
        <end position="491"/>
    </location>
</feature>
<evidence type="ECO:0000256" key="10">
    <source>
        <dbReference type="ARBA" id="ARBA00023065"/>
    </source>
</evidence>
<dbReference type="EMBL" id="FQUZ01000012">
    <property type="protein sequence ID" value="SHF07872.1"/>
    <property type="molecule type" value="Genomic_DNA"/>
</dbReference>
<keyword evidence="13" id="KW-0479">Metal-binding</keyword>
<evidence type="ECO:0000256" key="12">
    <source>
        <dbReference type="PIRNR" id="PIRNR006247"/>
    </source>
</evidence>
<evidence type="ECO:0000256" key="9">
    <source>
        <dbReference type="ARBA" id="ARBA00022989"/>
    </source>
</evidence>
<feature type="transmembrane region" description="Helical" evidence="14">
    <location>
        <begin position="146"/>
        <end position="174"/>
    </location>
</feature>
<dbReference type="GO" id="GO:0046872">
    <property type="term" value="F:metal ion binding"/>
    <property type="evidence" value="ECO:0007669"/>
    <property type="project" value="UniProtKB-KW"/>
</dbReference>
<feature type="binding site" evidence="13">
    <location>
        <position position="233"/>
    </location>
    <ligand>
        <name>K(+)</name>
        <dbReference type="ChEBI" id="CHEBI:29103"/>
    </ligand>
</feature>
<keyword evidence="11 12" id="KW-0472">Membrane</keyword>
<accession>A0A1M4YQT2</accession>
<feature type="transmembrane region" description="Helical" evidence="14">
    <location>
        <begin position="405"/>
        <end position="428"/>
    </location>
</feature>
<feature type="transmembrane region" description="Helical" evidence="14">
    <location>
        <begin position="434"/>
        <end position="455"/>
    </location>
</feature>
<evidence type="ECO:0000256" key="8">
    <source>
        <dbReference type="ARBA" id="ARBA00022958"/>
    </source>
</evidence>
<feature type="transmembrane region" description="Helical" evidence="14">
    <location>
        <begin position="47"/>
        <end position="66"/>
    </location>
</feature>
<comment type="similarity">
    <text evidence="2 12">Belongs to the TrkH potassium transport family.</text>
</comment>
<feature type="transmembrane region" description="Helical" evidence="14">
    <location>
        <begin position="78"/>
        <end position="99"/>
    </location>
</feature>
<feature type="binding site" evidence="13">
    <location>
        <position position="330"/>
    </location>
    <ligand>
        <name>K(+)</name>
        <dbReference type="ChEBI" id="CHEBI:29103"/>
    </ligand>
</feature>
<feature type="binding site" evidence="13">
    <location>
        <position position="331"/>
    </location>
    <ligand>
        <name>K(+)</name>
        <dbReference type="ChEBI" id="CHEBI:29103"/>
    </ligand>
</feature>
<feature type="transmembrane region" description="Helical" evidence="14">
    <location>
        <begin position="285"/>
        <end position="307"/>
    </location>
</feature>
<dbReference type="InterPro" id="IPR003445">
    <property type="entry name" value="Cat_transpt"/>
</dbReference>
<evidence type="ECO:0000313" key="15">
    <source>
        <dbReference type="EMBL" id="SHF07872.1"/>
    </source>
</evidence>
<sequence length="497" mass="53879">MPIDSIASSSHTRPVMRLLGALLGGFALAMLVPLAASLVLHEGLWPQYLASMLLCLAVGLGVFLRLRHDRRELQPSHGILLVAAVWLVLPLFAAVPFMLVSARLESLDISFTHAYFEAVSGLTTTGSTVLSGLDALPVSLNIWRTFMQWIGGMGILILAVAILPMLGVGGSQLFKAEIAGPVKDTRLTPRIAQTASGLWVVYVLMSLACFLAYWAGGMLPLDALMHMFTTVSLGGSSPHEASFGYFESPLLELIAIFFMMVASCNFALYFVALRKRSLRGFWKDLEVRATLATLVAGGLLAALILWLKGSYSVLDSLRFGIFNAISMATTTGYATTDFLLWPLFVPLLMLLLSGFATSAGSTGGGVKMVRVLILVQQGTRELVQLVHPRAVKPVRLGQTIVENRIIFSVLAFILFYWLTIMVLGMALVLSDLDLITAFSAVIASLHCVGPGLGMVGPASTYADLNTFQTWVCTLAMLLGRLEILSFMALLLPSFWRR</sequence>
<keyword evidence="9 14" id="KW-1133">Transmembrane helix</keyword>
<evidence type="ECO:0000256" key="13">
    <source>
        <dbReference type="PIRSR" id="PIRSR006247-1"/>
    </source>
</evidence>
<feature type="binding site" evidence="13">
    <location>
        <position position="125"/>
    </location>
    <ligand>
        <name>K(+)</name>
        <dbReference type="ChEBI" id="CHEBI:29103"/>
    </ligand>
</feature>
<dbReference type="PANTHER" id="PTHR32024:SF2">
    <property type="entry name" value="TRK SYSTEM POTASSIUM UPTAKE PROTEIN TRKG-RELATED"/>
    <property type="match status" value="1"/>
</dbReference>
<evidence type="ECO:0000313" key="16">
    <source>
        <dbReference type="Proteomes" id="UP000184327"/>
    </source>
</evidence>
<proteinExistence type="inferred from homology"/>
<evidence type="ECO:0000256" key="6">
    <source>
        <dbReference type="ARBA" id="ARBA00022538"/>
    </source>
</evidence>
<dbReference type="GO" id="GO:0005886">
    <property type="term" value="C:plasma membrane"/>
    <property type="evidence" value="ECO:0007669"/>
    <property type="project" value="UniProtKB-SubCell"/>
</dbReference>
<keyword evidence="4 12" id="KW-1003">Cell membrane</keyword>
<protein>
    <recommendedName>
        <fullName evidence="12">Trk system potassium uptake protein</fullName>
    </recommendedName>
</protein>
<dbReference type="AlphaFoldDB" id="A0A1M4YQT2"/>
<evidence type="ECO:0000256" key="11">
    <source>
        <dbReference type="ARBA" id="ARBA00023136"/>
    </source>
</evidence>
<evidence type="ECO:0000256" key="14">
    <source>
        <dbReference type="SAM" id="Phobius"/>
    </source>
</evidence>
<dbReference type="Pfam" id="PF02386">
    <property type="entry name" value="TrkH"/>
    <property type="match status" value="1"/>
</dbReference>
<evidence type="ECO:0000256" key="4">
    <source>
        <dbReference type="ARBA" id="ARBA00022475"/>
    </source>
</evidence>
<keyword evidence="16" id="KW-1185">Reference proteome</keyword>
<dbReference type="PIRSF" id="PIRSF006247">
    <property type="entry name" value="TrkH"/>
    <property type="match status" value="1"/>
</dbReference>
<keyword evidence="10 12" id="KW-0406">Ion transport</keyword>
<dbReference type="Proteomes" id="UP000184327">
    <property type="component" value="Unassembled WGS sequence"/>
</dbReference>
<evidence type="ECO:0000256" key="2">
    <source>
        <dbReference type="ARBA" id="ARBA00009137"/>
    </source>
</evidence>
<dbReference type="PANTHER" id="PTHR32024">
    <property type="entry name" value="TRK SYSTEM POTASSIUM UPTAKE PROTEIN TRKG-RELATED"/>
    <property type="match status" value="1"/>
</dbReference>
<keyword evidence="5 12" id="KW-0997">Cell inner membrane</keyword>
<dbReference type="STRING" id="1122156.SAMN02745117_01296"/>
<gene>
    <name evidence="15" type="ORF">SAMN02745117_01296</name>
</gene>
<evidence type="ECO:0000256" key="1">
    <source>
        <dbReference type="ARBA" id="ARBA00004429"/>
    </source>
</evidence>